<dbReference type="GO" id="GO:0016787">
    <property type="term" value="F:hydrolase activity"/>
    <property type="evidence" value="ECO:0007669"/>
    <property type="project" value="UniProtKB-KW"/>
</dbReference>
<dbReference type="Proteomes" id="UP000044602">
    <property type="component" value="Unassembled WGS sequence"/>
</dbReference>
<organism evidence="3 4">
    <name type="scientific">Verticillium longisporum</name>
    <name type="common">Verticillium dahliae var. longisporum</name>
    <dbReference type="NCBI Taxonomy" id="100787"/>
    <lineage>
        <taxon>Eukaryota</taxon>
        <taxon>Fungi</taxon>
        <taxon>Dikarya</taxon>
        <taxon>Ascomycota</taxon>
        <taxon>Pezizomycotina</taxon>
        <taxon>Sordariomycetes</taxon>
        <taxon>Hypocreomycetidae</taxon>
        <taxon>Glomerellales</taxon>
        <taxon>Plectosphaerellaceae</taxon>
        <taxon>Verticillium</taxon>
    </lineage>
</organism>
<evidence type="ECO:0000256" key="1">
    <source>
        <dbReference type="ARBA" id="ARBA00022801"/>
    </source>
</evidence>
<name>A0A0G4M7F8_VERLO</name>
<dbReference type="PANTHER" id="PTHR48081">
    <property type="entry name" value="AB HYDROLASE SUPERFAMILY PROTEIN C4A8.06C"/>
    <property type="match status" value="1"/>
</dbReference>
<evidence type="ECO:0000313" key="3">
    <source>
        <dbReference type="EMBL" id="CRK30192.1"/>
    </source>
</evidence>
<accession>A0A0G4M7F8</accession>
<dbReference type="AlphaFoldDB" id="A0A0G4M7F8"/>
<dbReference type="EMBL" id="CVQH01021384">
    <property type="protein sequence ID" value="CRK30192.1"/>
    <property type="molecule type" value="Genomic_DNA"/>
</dbReference>
<dbReference type="STRING" id="100787.A0A0G4M7F8"/>
<dbReference type="InterPro" id="IPR013094">
    <property type="entry name" value="AB_hydrolase_3"/>
</dbReference>
<dbReference type="SUPFAM" id="SSF53474">
    <property type="entry name" value="alpha/beta-Hydrolases"/>
    <property type="match status" value="1"/>
</dbReference>
<dbReference type="Pfam" id="PF07859">
    <property type="entry name" value="Abhydrolase_3"/>
    <property type="match status" value="1"/>
</dbReference>
<gene>
    <name evidence="3" type="ORF">BN1708_015778</name>
</gene>
<keyword evidence="1" id="KW-0378">Hydrolase</keyword>
<dbReference type="Gene3D" id="3.40.50.1820">
    <property type="entry name" value="alpha/beta hydrolase"/>
    <property type="match status" value="1"/>
</dbReference>
<evidence type="ECO:0000313" key="4">
    <source>
        <dbReference type="Proteomes" id="UP000044602"/>
    </source>
</evidence>
<keyword evidence="4" id="KW-1185">Reference proteome</keyword>
<feature type="domain" description="Alpha/beta hydrolase fold-3" evidence="2">
    <location>
        <begin position="36"/>
        <end position="140"/>
    </location>
</feature>
<dbReference type="InterPro" id="IPR029058">
    <property type="entry name" value="AB_hydrolase_fold"/>
</dbReference>
<dbReference type="InterPro" id="IPR050300">
    <property type="entry name" value="GDXG_lipolytic_enzyme"/>
</dbReference>
<sequence>MSWETAKKTSHVFKVTESLELTLDVISNETNPQTAVIHYHGGYVVLGHKDSWSPVWLIETALRRGWAYVSPSYRLLPEASGKDVLDDALDAAKWVIENLTPRIIIAGSSGGGYLSVATAAQLDSPRPLAVLSVYGMLDFAIPPYTTLGSTSGQAPPLPDCDVVEQRILELRGKPPIISHEPIDFLTDERVVLIRGIHQAALYPDLLTGELGLSAKISEHGLKAIHPSDHRFFPVAFGLTKDFPPTALLHGLADDSELRSSLKQCEGKGHGFDLGDIPPGTDVEAKETASTPVIDSIRRIINFLDKAAASK</sequence>
<reference evidence="3 4" key="1">
    <citation type="submission" date="2015-05" db="EMBL/GenBank/DDBJ databases">
        <authorList>
            <person name="Wang D.B."/>
            <person name="Wang M."/>
        </authorList>
    </citation>
    <scope>NUCLEOTIDE SEQUENCE [LARGE SCALE GENOMIC DNA]</scope>
    <source>
        <strain evidence="3">VL1</strain>
    </source>
</reference>
<proteinExistence type="predicted"/>
<protein>
    <recommendedName>
        <fullName evidence="2">Alpha/beta hydrolase fold-3 domain-containing protein</fullName>
    </recommendedName>
</protein>
<evidence type="ECO:0000259" key="2">
    <source>
        <dbReference type="Pfam" id="PF07859"/>
    </source>
</evidence>
<dbReference type="PANTHER" id="PTHR48081:SF3">
    <property type="entry name" value="ALPHA_BETA HYDROLASE FOLD-3 DOMAIN-CONTAINING PROTEIN"/>
    <property type="match status" value="1"/>
</dbReference>